<dbReference type="EMBL" id="JAOYEY010000036">
    <property type="protein sequence ID" value="MCV9886130.1"/>
    <property type="molecule type" value="Genomic_DNA"/>
</dbReference>
<dbReference type="Pfam" id="PF10057">
    <property type="entry name" value="MpsC"/>
    <property type="match status" value="2"/>
</dbReference>
<organism evidence="2 3">
    <name type="scientific">Metabacillus halosaccharovorans</name>
    <dbReference type="NCBI Taxonomy" id="930124"/>
    <lineage>
        <taxon>Bacteria</taxon>
        <taxon>Bacillati</taxon>
        <taxon>Bacillota</taxon>
        <taxon>Bacilli</taxon>
        <taxon>Bacillales</taxon>
        <taxon>Bacillaceae</taxon>
        <taxon>Metabacillus</taxon>
    </lineage>
</organism>
<proteinExistence type="predicted"/>
<gene>
    <name evidence="2" type="ORF">OIH86_10720</name>
</gene>
<protein>
    <submittedName>
        <fullName evidence="2">DUF2294 domain-containing protein</fullName>
    </submittedName>
</protein>
<reference evidence="2 3" key="1">
    <citation type="submission" date="2022-10" db="EMBL/GenBank/DDBJ databases">
        <title>Draft genome assembly of moderately radiation resistant bacterium Metabacillus halosaccharovorans.</title>
        <authorList>
            <person name="Pal S."/>
            <person name="Gopinathan A."/>
        </authorList>
    </citation>
    <scope>NUCLEOTIDE SEQUENCE [LARGE SCALE GENOMIC DNA]</scope>
    <source>
        <strain evidence="2 3">VITHBRA001</strain>
    </source>
</reference>
<dbReference type="InterPro" id="IPR018745">
    <property type="entry name" value="MpsC"/>
</dbReference>
<dbReference type="Proteomes" id="UP001526147">
    <property type="component" value="Unassembled WGS sequence"/>
</dbReference>
<accession>A0ABT3DGD0</accession>
<keyword evidence="3" id="KW-1185">Reference proteome</keyword>
<comment type="caution">
    <text evidence="2">The sequence shown here is derived from an EMBL/GenBank/DDBJ whole genome shotgun (WGS) entry which is preliminary data.</text>
</comment>
<evidence type="ECO:0000313" key="3">
    <source>
        <dbReference type="Proteomes" id="UP001526147"/>
    </source>
</evidence>
<name>A0ABT3DGD0_9BACI</name>
<feature type="domain" description="Na+-translocating membrane potential-generating system MpsC" evidence="1">
    <location>
        <begin position="138"/>
        <end position="226"/>
    </location>
</feature>
<feature type="domain" description="Na+-translocating membrane potential-generating system MpsC" evidence="1">
    <location>
        <begin position="4"/>
        <end position="109"/>
    </location>
</feature>
<evidence type="ECO:0000313" key="2">
    <source>
        <dbReference type="EMBL" id="MCV9886130.1"/>
    </source>
</evidence>
<sequence length="227" mass="26398">MNQEILNSISSFTSKILRKNFGRGPQLCQSTLSDRYLVVYIRGFISPMEEVLIQQGYRNQVDKARTVIINHAIEELKGVVEISLNRDVFDHYHDWNLPNNTGIMMFVLDARVGSECIPEEHVNLKLLESEVARISLLVEKVPDQIKIYPLSKSLYVIERRGIFVPIEKSLIQKGYADELKVTKDELEKSHFHRNGKFDEIFKASVKDIFIDWNFKEDKSYMAFILDN</sequence>
<dbReference type="RefSeq" id="WP_264142776.1">
    <property type="nucleotide sequence ID" value="NZ_JAOYEY010000036.1"/>
</dbReference>
<evidence type="ECO:0000259" key="1">
    <source>
        <dbReference type="Pfam" id="PF10057"/>
    </source>
</evidence>